<evidence type="ECO:0008006" key="3">
    <source>
        <dbReference type="Google" id="ProtNLM"/>
    </source>
</evidence>
<accession>A0A2N0AFB8</accession>
<name>A0A2N0AFB8_9LEPT</name>
<dbReference type="EMBL" id="NPDX01000011">
    <property type="protein sequence ID" value="PJZ82988.1"/>
    <property type="molecule type" value="Genomic_DNA"/>
</dbReference>
<keyword evidence="2" id="KW-1185">Reference proteome</keyword>
<dbReference type="InterPro" id="IPR036844">
    <property type="entry name" value="Hint_dom_sf"/>
</dbReference>
<comment type="caution">
    <text evidence="1">The sequence shown here is derived from an EMBL/GenBank/DDBJ whole genome shotgun (WGS) entry which is preliminary data.</text>
</comment>
<dbReference type="OrthoDB" id="346148at2"/>
<gene>
    <name evidence="1" type="ORF">CH364_18575</name>
</gene>
<dbReference type="Proteomes" id="UP000232145">
    <property type="component" value="Unassembled WGS sequence"/>
</dbReference>
<sequence>MAGVGDSELVLSKSDETGEVSYRKVVNTFIRQTDAIYTVSFTDGTVLETTWNHPFRVKKQGHVLEKFSIENTTWVQAKDLHPGDVALGADGKELVITDIIIDERVETVYNFEVEEYHTYFVGEVGVWVHNECELYTNEVKIGGISSGKHHAFIIATPDDQKAFQEYIEKNKDSGKVFQKVDENGNPMVDKNGEPVYSIILRAGPDGAPPDFGRLSNLINIEKDYVRMNMGDFSSRSIINAPNGNDSDFIRSLLKSDSNYTQNYHRGVTPEYEPFPDTDEFENNSNSYVNGLLQSVGVISGQPNVTVPGWNKPVERNLFVVPNSRPISTNRRGGVCGQNMSCNSSPPPTSGCGINMSCRQ</sequence>
<dbReference type="CDD" id="cd00081">
    <property type="entry name" value="Hint"/>
    <property type="match status" value="1"/>
</dbReference>
<dbReference type="Gene3D" id="2.170.16.10">
    <property type="entry name" value="Hedgehog/Intein (Hint) domain"/>
    <property type="match status" value="1"/>
</dbReference>
<organism evidence="1 2">
    <name type="scientific">Leptospira harrisiae</name>
    <dbReference type="NCBI Taxonomy" id="2023189"/>
    <lineage>
        <taxon>Bacteria</taxon>
        <taxon>Pseudomonadati</taxon>
        <taxon>Spirochaetota</taxon>
        <taxon>Spirochaetia</taxon>
        <taxon>Leptospirales</taxon>
        <taxon>Leptospiraceae</taxon>
        <taxon>Leptospira</taxon>
    </lineage>
</organism>
<evidence type="ECO:0000313" key="2">
    <source>
        <dbReference type="Proteomes" id="UP000232145"/>
    </source>
</evidence>
<dbReference type="SUPFAM" id="SSF51294">
    <property type="entry name" value="Hedgehog/intein (Hint) domain"/>
    <property type="match status" value="1"/>
</dbReference>
<dbReference type="Pfam" id="PF07591">
    <property type="entry name" value="PT-HINT"/>
    <property type="match status" value="1"/>
</dbReference>
<dbReference type="NCBIfam" id="TIGR01443">
    <property type="entry name" value="intein_Cterm"/>
    <property type="match status" value="1"/>
</dbReference>
<proteinExistence type="predicted"/>
<dbReference type="InterPro" id="IPR030934">
    <property type="entry name" value="Intein_C"/>
</dbReference>
<dbReference type="AlphaFoldDB" id="A0A2N0AFB8"/>
<reference evidence="1 2" key="1">
    <citation type="submission" date="2017-07" db="EMBL/GenBank/DDBJ databases">
        <title>Leptospira spp. isolated from tropical soils.</title>
        <authorList>
            <person name="Thibeaux R."/>
            <person name="Iraola G."/>
            <person name="Ferres I."/>
            <person name="Bierque E."/>
            <person name="Girault D."/>
            <person name="Soupe-Gilbert M.-E."/>
            <person name="Picardeau M."/>
            <person name="Goarant C."/>
        </authorList>
    </citation>
    <scope>NUCLEOTIDE SEQUENCE [LARGE SCALE GENOMIC DNA]</scope>
    <source>
        <strain evidence="1 2">FH2-B-A1</strain>
    </source>
</reference>
<protein>
    <recommendedName>
        <fullName evidence="3">Intein C-terminal splicing domain-containing protein</fullName>
    </recommendedName>
</protein>
<evidence type="ECO:0000313" key="1">
    <source>
        <dbReference type="EMBL" id="PJZ82988.1"/>
    </source>
</evidence>